<dbReference type="InterPro" id="IPR050177">
    <property type="entry name" value="Lipid_A_modif_metabolic_enz"/>
</dbReference>
<evidence type="ECO:0000313" key="3">
    <source>
        <dbReference type="Proteomes" id="UP000052138"/>
    </source>
</evidence>
<dbReference type="InterPro" id="IPR036291">
    <property type="entry name" value="NAD(P)-bd_dom_sf"/>
</dbReference>
<dbReference type="SUPFAM" id="SSF51735">
    <property type="entry name" value="NAD(P)-binding Rossmann-fold domains"/>
    <property type="match status" value="1"/>
</dbReference>
<dbReference type="Pfam" id="PF01370">
    <property type="entry name" value="Epimerase"/>
    <property type="match status" value="1"/>
</dbReference>
<gene>
    <name evidence="2" type="ORF">ABS30_02775</name>
</gene>
<evidence type="ECO:0000259" key="1">
    <source>
        <dbReference type="Pfam" id="PF01370"/>
    </source>
</evidence>
<dbReference type="AlphaFoldDB" id="A0A0R2X6S9"/>
<dbReference type="Gene3D" id="3.40.50.720">
    <property type="entry name" value="NAD(P)-binding Rossmann-like Domain"/>
    <property type="match status" value="1"/>
</dbReference>
<dbReference type="PANTHER" id="PTHR43245">
    <property type="entry name" value="BIFUNCTIONAL POLYMYXIN RESISTANCE PROTEIN ARNA"/>
    <property type="match status" value="1"/>
</dbReference>
<proteinExistence type="predicted"/>
<reference evidence="2 3" key="1">
    <citation type="submission" date="2015-10" db="EMBL/GenBank/DDBJ databases">
        <title>Metagenome-Assembled Genomes uncover a global brackish microbiome.</title>
        <authorList>
            <person name="Hugerth L.W."/>
            <person name="Larsson J."/>
            <person name="Alneberg J."/>
            <person name="Lindh M.V."/>
            <person name="Legrand C."/>
            <person name="Pinhassi J."/>
            <person name="Andersson A.F."/>
        </authorList>
    </citation>
    <scope>NUCLEOTIDE SEQUENCE [LARGE SCALE GENOMIC DNA]</scope>
    <source>
        <strain evidence="2">BACL3 MAG-120924-bin41</strain>
    </source>
</reference>
<name>A0A0R2X6S9_9GAMM</name>
<protein>
    <recommendedName>
        <fullName evidence="1">NAD-dependent epimerase/dehydratase domain-containing protein</fullName>
    </recommendedName>
</protein>
<accession>A0A0R2X6S9</accession>
<evidence type="ECO:0000313" key="2">
    <source>
        <dbReference type="EMBL" id="KRP29691.1"/>
    </source>
</evidence>
<feature type="domain" description="NAD-dependent epimerase/dehydratase" evidence="1">
    <location>
        <begin position="9"/>
        <end position="207"/>
    </location>
</feature>
<dbReference type="InterPro" id="IPR001509">
    <property type="entry name" value="Epimerase_deHydtase"/>
</dbReference>
<sequence>MEVILSQSWLITGSSGFVGRALLARLATFNQRPPLLRLLERRPTEPPTVFQSCAGDLGDPQSLRRACEGIDTVIHLAGIAHVGSAASAEARAINLDGSLSLLRMAIDAGVKRFVFLSSTLSLDQSIQYGRDKHAVEEALLNAAAAGSIEVVILRAVNIYGVGMRGNIAAMIRLISSGVLPRLPKLTNRLSLVGVDDVVSALLLAATLDSPADPSALMAKLAIRVTLTDGCTYEINAIEKSIYDAVERSPSHWRLPVVLLFAASAMAELLEKLRIFRSGIGLRTYRNLTRDNLFDNHSAKAELGFEPSTTFFAQIDKLVRRSE</sequence>
<organism evidence="2 3">
    <name type="scientific">OM182 bacterium BACL3 MAG-120924-bin41</name>
    <dbReference type="NCBI Taxonomy" id="1655632"/>
    <lineage>
        <taxon>Bacteria</taxon>
        <taxon>Pseudomonadati</taxon>
        <taxon>Pseudomonadota</taxon>
        <taxon>Gammaproteobacteria</taxon>
        <taxon>OMG group</taxon>
        <taxon>OM182 clade</taxon>
    </lineage>
</organism>
<dbReference type="EMBL" id="LIDJ01000050">
    <property type="protein sequence ID" value="KRP29691.1"/>
    <property type="molecule type" value="Genomic_DNA"/>
</dbReference>
<dbReference type="Proteomes" id="UP000052138">
    <property type="component" value="Unassembled WGS sequence"/>
</dbReference>
<comment type="caution">
    <text evidence="2">The sequence shown here is derived from an EMBL/GenBank/DDBJ whole genome shotgun (WGS) entry which is preliminary data.</text>
</comment>